<evidence type="ECO:0000256" key="4">
    <source>
        <dbReference type="ARBA" id="ARBA00022840"/>
    </source>
</evidence>
<keyword evidence="6 7" id="KW-0472">Membrane</keyword>
<dbReference type="InterPro" id="IPR036640">
    <property type="entry name" value="ABC1_TM_sf"/>
</dbReference>
<reference evidence="10 11" key="1">
    <citation type="submission" date="2020-11" db="EMBL/GenBank/DDBJ databases">
        <title>Fusibacter basophilias sp. nov.</title>
        <authorList>
            <person name="Qiu D."/>
        </authorList>
    </citation>
    <scope>NUCLEOTIDE SEQUENCE [LARGE SCALE GENOMIC DNA]</scope>
    <source>
        <strain evidence="10 11">Q10-2</strain>
    </source>
</reference>
<dbReference type="RefSeq" id="WP_194701003.1">
    <property type="nucleotide sequence ID" value="NZ_JADKNH010000003.1"/>
</dbReference>
<dbReference type="InterPro" id="IPR003593">
    <property type="entry name" value="AAA+_ATPase"/>
</dbReference>
<evidence type="ECO:0000259" key="8">
    <source>
        <dbReference type="PROSITE" id="PS50893"/>
    </source>
</evidence>
<keyword evidence="11" id="KW-1185">Reference proteome</keyword>
<accession>A0ABR9ZR05</accession>
<dbReference type="SUPFAM" id="SSF90123">
    <property type="entry name" value="ABC transporter transmembrane region"/>
    <property type="match status" value="1"/>
</dbReference>
<dbReference type="Proteomes" id="UP000614200">
    <property type="component" value="Unassembled WGS sequence"/>
</dbReference>
<evidence type="ECO:0000256" key="5">
    <source>
        <dbReference type="ARBA" id="ARBA00022989"/>
    </source>
</evidence>
<evidence type="ECO:0000256" key="3">
    <source>
        <dbReference type="ARBA" id="ARBA00022741"/>
    </source>
</evidence>
<evidence type="ECO:0000313" key="10">
    <source>
        <dbReference type="EMBL" id="MBF4692766.1"/>
    </source>
</evidence>
<evidence type="ECO:0000313" key="11">
    <source>
        <dbReference type="Proteomes" id="UP000614200"/>
    </source>
</evidence>
<feature type="domain" description="ABC transporter" evidence="8">
    <location>
        <begin position="333"/>
        <end position="568"/>
    </location>
</feature>
<dbReference type="InterPro" id="IPR003439">
    <property type="entry name" value="ABC_transporter-like_ATP-bd"/>
</dbReference>
<name>A0ABR9ZR05_9FIRM</name>
<proteinExistence type="predicted"/>
<feature type="transmembrane region" description="Helical" evidence="7">
    <location>
        <begin position="137"/>
        <end position="170"/>
    </location>
</feature>
<dbReference type="InterPro" id="IPR011527">
    <property type="entry name" value="ABC1_TM_dom"/>
</dbReference>
<dbReference type="SMART" id="SM00382">
    <property type="entry name" value="AAA"/>
    <property type="match status" value="1"/>
</dbReference>
<dbReference type="InterPro" id="IPR027417">
    <property type="entry name" value="P-loop_NTPase"/>
</dbReference>
<dbReference type="CDD" id="cd18549">
    <property type="entry name" value="ABC_6TM_YwjA_like"/>
    <property type="match status" value="1"/>
</dbReference>
<dbReference type="CDD" id="cd03251">
    <property type="entry name" value="ABCC_MsbA"/>
    <property type="match status" value="1"/>
</dbReference>
<dbReference type="PROSITE" id="PS50893">
    <property type="entry name" value="ABC_TRANSPORTER_2"/>
    <property type="match status" value="1"/>
</dbReference>
<feature type="transmembrane region" description="Helical" evidence="7">
    <location>
        <begin position="20"/>
        <end position="41"/>
    </location>
</feature>
<feature type="domain" description="ABC transmembrane type-1" evidence="9">
    <location>
        <begin position="20"/>
        <end position="299"/>
    </location>
</feature>
<dbReference type="SUPFAM" id="SSF52540">
    <property type="entry name" value="P-loop containing nucleoside triphosphate hydrolases"/>
    <property type="match status" value="1"/>
</dbReference>
<keyword evidence="2 7" id="KW-0812">Transmembrane</keyword>
<dbReference type="PANTHER" id="PTHR43394">
    <property type="entry name" value="ATP-DEPENDENT PERMEASE MDL1, MITOCHONDRIAL"/>
    <property type="match status" value="1"/>
</dbReference>
<evidence type="ECO:0000259" key="9">
    <source>
        <dbReference type="PROSITE" id="PS50929"/>
    </source>
</evidence>
<dbReference type="Gene3D" id="1.20.1560.10">
    <property type="entry name" value="ABC transporter type 1, transmembrane domain"/>
    <property type="match status" value="1"/>
</dbReference>
<evidence type="ECO:0000256" key="1">
    <source>
        <dbReference type="ARBA" id="ARBA00004651"/>
    </source>
</evidence>
<dbReference type="PROSITE" id="PS00211">
    <property type="entry name" value="ABC_TRANSPORTER_1"/>
    <property type="match status" value="1"/>
</dbReference>
<sequence>MIRNFVKYYKPHRFLFTMDLVIAFFMTIVDLVFPMFSRAVVNDFIPNRDMKSIIIFSSIVIFLYILKIGGDYFVGYYGHIVGSRIEFDMRRDLFKHLQTLEFAFFDNNKTGQLMNRLTGDLNEVTELAHHGPEDLFISLVMLVGSFAILVQIHFGLTMIVFSFVLMTVLFSIRMRKSMMKTFRSVRQKTADINAQLESSLSGIRLSKSFANEAFEIEKFHKTNYAHLNSRQDAFKAIGAYTAGNQFFLNMMSLSSMVVGGIFVFNGLINYGDLVAFLLYIAFFTKPIRALIQLTQQFQSGMAGFERFTEIMSISPEIMDMEDAQPLEHVKGKINLEDVSFKYEDNSDYVISHFNLEIEVGKTIALVGPSGVGKTTISMLIPRFYDVTEGRILIDDHDIRSVTLKSLRENIGVVQQDVFMFYGTIKDNISYGRPDATFEEITEAAIQANIHEFIMSLDEDYDTMVGERGVKLSGGQKQRIAIARVFLKNPPILVLDEATSALDNENELAIQKSIEILAKGRTTIIIAHRLSTIKNADEILVMAETGIAERGSHDDLIQMDGLYARLYKAQFKGYMPDEISNTFTNAK</sequence>
<gene>
    <name evidence="10" type="ORF">ISU02_06530</name>
</gene>
<dbReference type="Pfam" id="PF00664">
    <property type="entry name" value="ABC_membrane"/>
    <property type="match status" value="1"/>
</dbReference>
<dbReference type="EMBL" id="JADKNH010000003">
    <property type="protein sequence ID" value="MBF4692766.1"/>
    <property type="molecule type" value="Genomic_DNA"/>
</dbReference>
<evidence type="ECO:0000256" key="7">
    <source>
        <dbReference type="SAM" id="Phobius"/>
    </source>
</evidence>
<feature type="transmembrane region" description="Helical" evidence="7">
    <location>
        <begin position="53"/>
        <end position="74"/>
    </location>
</feature>
<keyword evidence="5 7" id="KW-1133">Transmembrane helix</keyword>
<keyword evidence="4 10" id="KW-0067">ATP-binding</keyword>
<dbReference type="InterPro" id="IPR039421">
    <property type="entry name" value="Type_1_exporter"/>
</dbReference>
<dbReference type="InterPro" id="IPR017871">
    <property type="entry name" value="ABC_transporter-like_CS"/>
</dbReference>
<dbReference type="PROSITE" id="PS50929">
    <property type="entry name" value="ABC_TM1F"/>
    <property type="match status" value="1"/>
</dbReference>
<comment type="caution">
    <text evidence="10">The sequence shown here is derived from an EMBL/GenBank/DDBJ whole genome shotgun (WGS) entry which is preliminary data.</text>
</comment>
<dbReference type="Gene3D" id="3.40.50.300">
    <property type="entry name" value="P-loop containing nucleotide triphosphate hydrolases"/>
    <property type="match status" value="1"/>
</dbReference>
<dbReference type="GO" id="GO:0005524">
    <property type="term" value="F:ATP binding"/>
    <property type="evidence" value="ECO:0007669"/>
    <property type="project" value="UniProtKB-KW"/>
</dbReference>
<dbReference type="Pfam" id="PF00005">
    <property type="entry name" value="ABC_tran"/>
    <property type="match status" value="1"/>
</dbReference>
<dbReference type="PANTHER" id="PTHR43394:SF1">
    <property type="entry name" value="ATP-BINDING CASSETTE SUB-FAMILY B MEMBER 10, MITOCHONDRIAL"/>
    <property type="match status" value="1"/>
</dbReference>
<evidence type="ECO:0000256" key="2">
    <source>
        <dbReference type="ARBA" id="ARBA00022692"/>
    </source>
</evidence>
<evidence type="ECO:0000256" key="6">
    <source>
        <dbReference type="ARBA" id="ARBA00023136"/>
    </source>
</evidence>
<protein>
    <submittedName>
        <fullName evidence="10">ABC transporter ATP-binding protein</fullName>
    </submittedName>
</protein>
<keyword evidence="3" id="KW-0547">Nucleotide-binding</keyword>
<organism evidence="10 11">
    <name type="scientific">Fusibacter ferrireducens</name>
    <dbReference type="NCBI Taxonomy" id="2785058"/>
    <lineage>
        <taxon>Bacteria</taxon>
        <taxon>Bacillati</taxon>
        <taxon>Bacillota</taxon>
        <taxon>Clostridia</taxon>
        <taxon>Eubacteriales</taxon>
        <taxon>Eubacteriales Family XII. Incertae Sedis</taxon>
        <taxon>Fusibacter</taxon>
    </lineage>
</organism>
<comment type="subcellular location">
    <subcellularLocation>
        <location evidence="1">Cell membrane</location>
        <topology evidence="1">Multi-pass membrane protein</topology>
    </subcellularLocation>
</comment>